<name>A0A6V8LFN7_9ACTN</name>
<keyword evidence="2" id="KW-1133">Transmembrane helix</keyword>
<organism evidence="3 4">
    <name type="scientific">Phytohabitans rumicis</name>
    <dbReference type="NCBI Taxonomy" id="1076125"/>
    <lineage>
        <taxon>Bacteria</taxon>
        <taxon>Bacillati</taxon>
        <taxon>Actinomycetota</taxon>
        <taxon>Actinomycetes</taxon>
        <taxon>Micromonosporales</taxon>
        <taxon>Micromonosporaceae</taxon>
    </lineage>
</organism>
<proteinExistence type="predicted"/>
<evidence type="ECO:0000256" key="1">
    <source>
        <dbReference type="SAM" id="MobiDB-lite"/>
    </source>
</evidence>
<feature type="transmembrane region" description="Helical" evidence="2">
    <location>
        <begin position="69"/>
        <end position="88"/>
    </location>
</feature>
<feature type="transmembrane region" description="Helical" evidence="2">
    <location>
        <begin position="44"/>
        <end position="62"/>
    </location>
</feature>
<reference evidence="3 4" key="2">
    <citation type="submission" date="2020-03" db="EMBL/GenBank/DDBJ databases">
        <authorList>
            <person name="Ichikawa N."/>
            <person name="Kimura A."/>
            <person name="Kitahashi Y."/>
            <person name="Uohara A."/>
        </authorList>
    </citation>
    <scope>NUCLEOTIDE SEQUENCE [LARGE SCALE GENOMIC DNA]</scope>
    <source>
        <strain evidence="3 4">NBRC 108638</strain>
    </source>
</reference>
<feature type="transmembrane region" description="Helical" evidence="2">
    <location>
        <begin position="108"/>
        <end position="126"/>
    </location>
</feature>
<evidence type="ECO:0000313" key="3">
    <source>
        <dbReference type="EMBL" id="GFJ91445.1"/>
    </source>
</evidence>
<keyword evidence="2" id="KW-0472">Membrane</keyword>
<evidence type="ECO:0000313" key="4">
    <source>
        <dbReference type="Proteomes" id="UP000482960"/>
    </source>
</evidence>
<sequence length="194" mass="20099">MLAGVVAAPLAWVLVSMGQGDSARTVNDWAASGSYNTADLIEPAIYLVVAGIVLGLIGTLRFSPLGPLVAGLLLVTPYAGLFADPFAVRDLVPDGWEVLDRAIPLEQPLDNGTLVLLGALLVIATFSAQRWRRWPVAAVSPASPDLESTLTDAPVVDAPAVDAPLVDAPVVGARTSGETPWSAPPSTVGKRVES</sequence>
<accession>A0A6V8LFN7</accession>
<dbReference type="Proteomes" id="UP000482960">
    <property type="component" value="Unassembled WGS sequence"/>
</dbReference>
<reference evidence="3 4" key="1">
    <citation type="submission" date="2020-03" db="EMBL/GenBank/DDBJ databases">
        <title>Whole genome shotgun sequence of Phytohabitans rumicis NBRC 108638.</title>
        <authorList>
            <person name="Komaki H."/>
            <person name="Tamura T."/>
        </authorList>
    </citation>
    <scope>NUCLEOTIDE SEQUENCE [LARGE SCALE GENOMIC DNA]</scope>
    <source>
        <strain evidence="3 4">NBRC 108638</strain>
    </source>
</reference>
<keyword evidence="2" id="KW-0812">Transmembrane</keyword>
<dbReference type="AlphaFoldDB" id="A0A6V8LFN7"/>
<keyword evidence="4" id="KW-1185">Reference proteome</keyword>
<dbReference type="EMBL" id="BLPG01000001">
    <property type="protein sequence ID" value="GFJ91445.1"/>
    <property type="molecule type" value="Genomic_DNA"/>
</dbReference>
<gene>
    <name evidence="3" type="ORF">Prum_050870</name>
</gene>
<feature type="region of interest" description="Disordered" evidence="1">
    <location>
        <begin position="173"/>
        <end position="194"/>
    </location>
</feature>
<evidence type="ECO:0000256" key="2">
    <source>
        <dbReference type="SAM" id="Phobius"/>
    </source>
</evidence>
<comment type="caution">
    <text evidence="3">The sequence shown here is derived from an EMBL/GenBank/DDBJ whole genome shotgun (WGS) entry which is preliminary data.</text>
</comment>
<protein>
    <submittedName>
        <fullName evidence="3">Uncharacterized protein</fullName>
    </submittedName>
</protein>